<feature type="region of interest" description="Disordered" evidence="1">
    <location>
        <begin position="302"/>
        <end position="358"/>
    </location>
</feature>
<proteinExistence type="predicted"/>
<feature type="compositionally biased region" description="Polar residues" evidence="1">
    <location>
        <begin position="46"/>
        <end position="59"/>
    </location>
</feature>
<dbReference type="Proteomes" id="UP000326198">
    <property type="component" value="Unassembled WGS sequence"/>
</dbReference>
<evidence type="ECO:0000256" key="1">
    <source>
        <dbReference type="SAM" id="MobiDB-lite"/>
    </source>
</evidence>
<dbReference type="OrthoDB" id="4497207at2759"/>
<protein>
    <submittedName>
        <fullName evidence="2">Uncharacterized protein</fullName>
    </submittedName>
</protein>
<organism evidence="2 3">
    <name type="scientific">Aspergillus bertholletiae</name>
    <dbReference type="NCBI Taxonomy" id="1226010"/>
    <lineage>
        <taxon>Eukaryota</taxon>
        <taxon>Fungi</taxon>
        <taxon>Dikarya</taxon>
        <taxon>Ascomycota</taxon>
        <taxon>Pezizomycotina</taxon>
        <taxon>Eurotiomycetes</taxon>
        <taxon>Eurotiomycetidae</taxon>
        <taxon>Eurotiales</taxon>
        <taxon>Aspergillaceae</taxon>
        <taxon>Aspergillus</taxon>
        <taxon>Aspergillus subgen. Circumdati</taxon>
    </lineage>
</organism>
<accession>A0A5N7BLJ1</accession>
<reference evidence="2 3" key="1">
    <citation type="submission" date="2019-04" db="EMBL/GenBank/DDBJ databases">
        <title>Friends and foes A comparative genomics studyof 23 Aspergillus species from section Flavi.</title>
        <authorList>
            <consortium name="DOE Joint Genome Institute"/>
            <person name="Kjaerbolling I."/>
            <person name="Vesth T."/>
            <person name="Frisvad J.C."/>
            <person name="Nybo J.L."/>
            <person name="Theobald S."/>
            <person name="Kildgaard S."/>
            <person name="Isbrandt T."/>
            <person name="Kuo A."/>
            <person name="Sato A."/>
            <person name="Lyhne E.K."/>
            <person name="Kogle M.E."/>
            <person name="Wiebenga A."/>
            <person name="Kun R.S."/>
            <person name="Lubbers R.J."/>
            <person name="Makela M.R."/>
            <person name="Barry K."/>
            <person name="Chovatia M."/>
            <person name="Clum A."/>
            <person name="Daum C."/>
            <person name="Haridas S."/>
            <person name="He G."/>
            <person name="LaButti K."/>
            <person name="Lipzen A."/>
            <person name="Mondo S."/>
            <person name="Riley R."/>
            <person name="Salamov A."/>
            <person name="Simmons B.A."/>
            <person name="Magnuson J.K."/>
            <person name="Henrissat B."/>
            <person name="Mortensen U.H."/>
            <person name="Larsen T.O."/>
            <person name="Devries R.P."/>
            <person name="Grigoriev I.V."/>
            <person name="Machida M."/>
            <person name="Baker S.E."/>
            <person name="Andersen M.R."/>
        </authorList>
    </citation>
    <scope>NUCLEOTIDE SEQUENCE [LARGE SCALE GENOMIC DNA]</scope>
    <source>
        <strain evidence="2 3">IBT 29228</strain>
    </source>
</reference>
<sequence>MEYSVIDPSTYGVTIVSAQPLPSSVHRRNEQGGEKPPQHSREQAKPASNQTASSPTSDRLYSIGSEIERSSNNARDARSSPQIMVPNPVPTAQSPIRPSASRQKRSRKTAASKAEARRKRRRQNIAREMGREDDSIGTDEEREYWNGVRQHLIAEEARRQALSPEERRRENTRKEAQALRDHLKPRFEPYWRSMETLSHYPIFVLQDAPPSNNGATCQLGSCPDRILPGDYRIAVTPGRQNYYGNPDYYHVKCFEELVDLSSPHYLARFESDRTKYIPDYGAQCILEEYLRRWRVRIGSLDDNSRPASDLASNPTDSEGDPSDIILGDRTITKQSDDSSQEAAIAPGQAMTNQQAEIVEEDEWRRADDIWEKRREQTTRRFQADRALFNIQNTPLKDDDNAVEWNITSYLPLEEDPEYDERHTLSEALIEWDIDLWLGTEDVDRLDEKGLRAREELGEETIKKIKRYAVVHMPTYPGLFFS</sequence>
<feature type="region of interest" description="Disordered" evidence="1">
    <location>
        <begin position="156"/>
        <end position="177"/>
    </location>
</feature>
<evidence type="ECO:0000313" key="2">
    <source>
        <dbReference type="EMBL" id="KAE8382662.1"/>
    </source>
</evidence>
<feature type="compositionally biased region" description="Basic residues" evidence="1">
    <location>
        <begin position="102"/>
        <end position="124"/>
    </location>
</feature>
<feature type="compositionally biased region" description="Basic and acidic residues" evidence="1">
    <location>
        <begin position="27"/>
        <end position="44"/>
    </location>
</feature>
<gene>
    <name evidence="2" type="ORF">BDV26DRAFT_288226</name>
</gene>
<dbReference type="EMBL" id="ML736160">
    <property type="protein sequence ID" value="KAE8382662.1"/>
    <property type="molecule type" value="Genomic_DNA"/>
</dbReference>
<feature type="region of interest" description="Disordered" evidence="1">
    <location>
        <begin position="17"/>
        <end position="138"/>
    </location>
</feature>
<dbReference type="AlphaFoldDB" id="A0A5N7BLJ1"/>
<keyword evidence="3" id="KW-1185">Reference proteome</keyword>
<name>A0A5N7BLJ1_9EURO</name>
<evidence type="ECO:0000313" key="3">
    <source>
        <dbReference type="Proteomes" id="UP000326198"/>
    </source>
</evidence>